<organism evidence="1 2">
    <name type="scientific">Tanacetum coccineum</name>
    <dbReference type="NCBI Taxonomy" id="301880"/>
    <lineage>
        <taxon>Eukaryota</taxon>
        <taxon>Viridiplantae</taxon>
        <taxon>Streptophyta</taxon>
        <taxon>Embryophyta</taxon>
        <taxon>Tracheophyta</taxon>
        <taxon>Spermatophyta</taxon>
        <taxon>Magnoliopsida</taxon>
        <taxon>eudicotyledons</taxon>
        <taxon>Gunneridae</taxon>
        <taxon>Pentapetalae</taxon>
        <taxon>asterids</taxon>
        <taxon>campanulids</taxon>
        <taxon>Asterales</taxon>
        <taxon>Asteraceae</taxon>
        <taxon>Asteroideae</taxon>
        <taxon>Anthemideae</taxon>
        <taxon>Anthemidinae</taxon>
        <taxon>Tanacetum</taxon>
    </lineage>
</organism>
<name>A0ABQ5CB82_9ASTR</name>
<sequence length="167" mass="19458">MREIEGVGERMGDENGGRGSFECDEDFLLTFCESDRFDIDEFRDAKEEGRDFGKEELRGDERCDRLMMEINLSVVEYDVFEFCLYFCVVVLRELWSVSSVFFLLLMFRERERFDVRGGGEMRRDFVIDEGEVSVKVGVGKREKTGGRRVDEGGRWWIGRLGKGERVG</sequence>
<accession>A0ABQ5CB82</accession>
<evidence type="ECO:0000313" key="2">
    <source>
        <dbReference type="Proteomes" id="UP001151760"/>
    </source>
</evidence>
<reference evidence="1" key="1">
    <citation type="journal article" date="2022" name="Int. J. Mol. Sci.">
        <title>Draft Genome of Tanacetum Coccineum: Genomic Comparison of Closely Related Tanacetum-Family Plants.</title>
        <authorList>
            <person name="Yamashiro T."/>
            <person name="Shiraishi A."/>
            <person name="Nakayama K."/>
            <person name="Satake H."/>
        </authorList>
    </citation>
    <scope>NUCLEOTIDE SEQUENCE</scope>
</reference>
<evidence type="ECO:0000313" key="1">
    <source>
        <dbReference type="EMBL" id="GJT23221.1"/>
    </source>
</evidence>
<keyword evidence="2" id="KW-1185">Reference proteome</keyword>
<gene>
    <name evidence="1" type="ORF">Tco_0893158</name>
</gene>
<proteinExistence type="predicted"/>
<dbReference type="EMBL" id="BQNB010014038">
    <property type="protein sequence ID" value="GJT23221.1"/>
    <property type="molecule type" value="Genomic_DNA"/>
</dbReference>
<dbReference type="Proteomes" id="UP001151760">
    <property type="component" value="Unassembled WGS sequence"/>
</dbReference>
<comment type="caution">
    <text evidence="1">The sequence shown here is derived from an EMBL/GenBank/DDBJ whole genome shotgun (WGS) entry which is preliminary data.</text>
</comment>
<protein>
    <submittedName>
        <fullName evidence="1">Uncharacterized protein</fullName>
    </submittedName>
</protein>
<reference evidence="1" key="2">
    <citation type="submission" date="2022-01" db="EMBL/GenBank/DDBJ databases">
        <authorList>
            <person name="Yamashiro T."/>
            <person name="Shiraishi A."/>
            <person name="Satake H."/>
            <person name="Nakayama K."/>
        </authorList>
    </citation>
    <scope>NUCLEOTIDE SEQUENCE</scope>
</reference>